<evidence type="ECO:0000313" key="3">
    <source>
        <dbReference type="EMBL" id="QHS87274.1"/>
    </source>
</evidence>
<feature type="compositionally biased region" description="Low complexity" evidence="1">
    <location>
        <begin position="267"/>
        <end position="283"/>
    </location>
</feature>
<keyword evidence="2" id="KW-0812">Transmembrane</keyword>
<dbReference type="PROSITE" id="PS51257">
    <property type="entry name" value="PROKAR_LIPOPROTEIN"/>
    <property type="match status" value="1"/>
</dbReference>
<feature type="compositionally biased region" description="Low complexity" evidence="1">
    <location>
        <begin position="185"/>
        <end position="245"/>
    </location>
</feature>
<sequence length="845" mass="87384">MLRWLLLAAVSFVTGQTPGYDWNGFSASTLGCGSDSGTLNVGLGQSLPPGATGLKVKQIAFAIYGTNSLPAFIQLDGSTATPRLSTSSAVQCCGSGCDLAVQVAAAGYSWYNSPCGQAPCGNANKWYYMDFSGTAVGTTEQSGISQATFYNSGGGQIGANMINLGSGSVFFMSYTAIIPTPTPTPSLTKSPVSPSLTASETASTSVSRSVTASGSIDPTDSRSVTASRSTSRTSTTDVTDSRSASMTMSVSRAPSVTVSPSRAASLTQSQSKSASPVSSSPTPTVTPYLPWFQGLTGCCHNSIDTTAVQALNVLTPYPYPNMGINRISFQYWPLSAGTATFTIALMDVAGGSFPGGTILASKIFSVTSPGSFPSYSQQVATFTDLDPISSYVLGGDVEYALAFYNATPGIIDLVLGVPSLSPYFWNGLMTESTGSFYMVGSSDPTSGVWSQSTYIAFVAVGAGSVISSSPSTSMSRSSSSSISATTSSSSTLTTAVSATESSSSSQTASVSQTQSTSISATESVSASTTSTLSRSSSSSVTGSTILSQTQSTSSSVTGSTILSQTQSTSSSVTASLSQSLSGSSYPSSSMSMTVSVTSSGSPQSFQQLNNISMSATSTPQFMFTAYPTTSSTYSPTQNATLPIIVVDGQATNMTTTNALIGSALALIIVAVALAAGRYLPAGFIQRFRRMIPQSTIDNFKRDPLGSVTAMVNDPKSILKNVNIQIPDSVKSLTEYAPKSVKDLVASVTNGDKVEEARPSRRTASATVKSVVEMPPVPVKDPSPPPTPPPEPEHKEVVHIDTGVIVAKDETKVSPPTPTLIEIKPEDLEALKAFMDSRNVHHVILQ</sequence>
<feature type="region of interest" description="Disordered" evidence="1">
    <location>
        <begin position="503"/>
        <end position="549"/>
    </location>
</feature>
<feature type="region of interest" description="Disordered" evidence="1">
    <location>
        <begin position="582"/>
        <end position="601"/>
    </location>
</feature>
<feature type="transmembrane region" description="Helical" evidence="2">
    <location>
        <begin position="658"/>
        <end position="679"/>
    </location>
</feature>
<proteinExistence type="predicted"/>
<feature type="region of interest" description="Disordered" evidence="1">
    <location>
        <begin position="183"/>
        <end position="283"/>
    </location>
</feature>
<evidence type="ECO:0000256" key="2">
    <source>
        <dbReference type="SAM" id="Phobius"/>
    </source>
</evidence>
<reference evidence="3" key="1">
    <citation type="journal article" date="2020" name="Nature">
        <title>Giant virus diversity and host interactions through global metagenomics.</title>
        <authorList>
            <person name="Schulz F."/>
            <person name="Roux S."/>
            <person name="Paez-Espino D."/>
            <person name="Jungbluth S."/>
            <person name="Walsh D.A."/>
            <person name="Denef V.J."/>
            <person name="McMahon K.D."/>
            <person name="Konstantinidis K.T."/>
            <person name="Eloe-Fadrosh E.A."/>
            <person name="Kyrpides N.C."/>
            <person name="Woyke T."/>
        </authorList>
    </citation>
    <scope>NUCLEOTIDE SEQUENCE</scope>
    <source>
        <strain evidence="3">GVMAG-M-3300009684-20</strain>
    </source>
</reference>
<protein>
    <submittedName>
        <fullName evidence="3">Uncharacterized protein</fullName>
    </submittedName>
</protein>
<dbReference type="EMBL" id="MN739079">
    <property type="protein sequence ID" value="QHS87274.1"/>
    <property type="molecule type" value="Genomic_DNA"/>
</dbReference>
<dbReference type="AlphaFoldDB" id="A0A6C0B605"/>
<name>A0A6C0B605_9ZZZZ</name>
<keyword evidence="2" id="KW-0472">Membrane</keyword>
<evidence type="ECO:0000256" key="1">
    <source>
        <dbReference type="SAM" id="MobiDB-lite"/>
    </source>
</evidence>
<keyword evidence="2" id="KW-1133">Transmembrane helix</keyword>
<organism evidence="3">
    <name type="scientific">viral metagenome</name>
    <dbReference type="NCBI Taxonomy" id="1070528"/>
    <lineage>
        <taxon>unclassified sequences</taxon>
        <taxon>metagenomes</taxon>
        <taxon>organismal metagenomes</taxon>
    </lineage>
</organism>
<feature type="compositionally biased region" description="Polar residues" evidence="1">
    <location>
        <begin position="246"/>
        <end position="266"/>
    </location>
</feature>
<accession>A0A6C0B605</accession>
<feature type="region of interest" description="Disordered" evidence="1">
    <location>
        <begin position="773"/>
        <end position="793"/>
    </location>
</feature>
<feature type="compositionally biased region" description="Pro residues" evidence="1">
    <location>
        <begin position="774"/>
        <end position="789"/>
    </location>
</feature>